<protein>
    <submittedName>
        <fullName evidence="3">DUF418 domain-containing protein</fullName>
    </submittedName>
</protein>
<feature type="transmembrane region" description="Helical" evidence="1">
    <location>
        <begin position="353"/>
        <end position="371"/>
    </location>
</feature>
<organism evidence="3 4">
    <name type="scientific">Sphingomonas rustica</name>
    <dbReference type="NCBI Taxonomy" id="3103142"/>
    <lineage>
        <taxon>Bacteria</taxon>
        <taxon>Pseudomonadati</taxon>
        <taxon>Pseudomonadota</taxon>
        <taxon>Alphaproteobacteria</taxon>
        <taxon>Sphingomonadales</taxon>
        <taxon>Sphingomonadaceae</taxon>
        <taxon>Sphingomonas</taxon>
    </lineage>
</organism>
<reference evidence="3 4" key="1">
    <citation type="submission" date="2024-05" db="EMBL/GenBank/DDBJ databases">
        <title>Sphingomonas sp. HF-S3 16S ribosomal RNA gene Genome sequencing and assembly.</title>
        <authorList>
            <person name="Lee H."/>
        </authorList>
    </citation>
    <scope>NUCLEOTIDE SEQUENCE [LARGE SCALE GENOMIC DNA]</scope>
    <source>
        <strain evidence="3 4">HF-S3</strain>
    </source>
</reference>
<evidence type="ECO:0000313" key="4">
    <source>
        <dbReference type="Proteomes" id="UP001427805"/>
    </source>
</evidence>
<feature type="transmembrane region" description="Helical" evidence="1">
    <location>
        <begin position="242"/>
        <end position="258"/>
    </location>
</feature>
<keyword evidence="1" id="KW-0472">Membrane</keyword>
<feature type="domain" description="DUF418" evidence="2">
    <location>
        <begin position="225"/>
        <end position="389"/>
    </location>
</feature>
<gene>
    <name evidence="3" type="ORF">TPR58_17550</name>
</gene>
<dbReference type="EMBL" id="JBDIZK010000011">
    <property type="protein sequence ID" value="MEN3748985.1"/>
    <property type="molecule type" value="Genomic_DNA"/>
</dbReference>
<evidence type="ECO:0000256" key="1">
    <source>
        <dbReference type="SAM" id="Phobius"/>
    </source>
</evidence>
<feature type="transmembrane region" description="Helical" evidence="1">
    <location>
        <begin position="139"/>
        <end position="159"/>
    </location>
</feature>
<sequence>MTDGEKQAVTPQVANARLDVVDVLRGFALAGLFLVHMMESYELYWAHPDKSRLVDAVYLLLMGKSFTLLALCFGFSFFILMDRSAKRGVDFTRRFAWRLLVLAGIGYVHGLIYRGDIIMVLAGMGFLLLLANRVKDNRLLIALAVFCFLGPTLIVQFLAANAGAAWANQAAGSSVDPGMPVYLSGSWLDVLTVNLWPGQVPKFLFFIEYGRLPQIFGLYLLGMVLGRIGFFERPGAFWKGRAIALALAIVLTLALYFEREPLRLLAGTMGYNPAAQRALWTLTGVWLDLAATAVWALLLIALWQGWGRRLLSVFAPMGRLTLTFYIAQSAIFVPIFYGFGLGVHDDWDAATRFWVGITAIVAQILLAKWWLARFQYGPIEWLWRAATYTSWKVPFRRKPASA</sequence>
<dbReference type="InterPro" id="IPR007349">
    <property type="entry name" value="DUF418"/>
</dbReference>
<feature type="transmembrane region" description="Helical" evidence="1">
    <location>
        <begin position="58"/>
        <end position="80"/>
    </location>
</feature>
<dbReference type="PANTHER" id="PTHR30590:SF2">
    <property type="entry name" value="INNER MEMBRANE PROTEIN"/>
    <property type="match status" value="1"/>
</dbReference>
<dbReference type="Pfam" id="PF04235">
    <property type="entry name" value="DUF418"/>
    <property type="match status" value="1"/>
</dbReference>
<keyword evidence="1" id="KW-1133">Transmembrane helix</keyword>
<comment type="caution">
    <text evidence="3">The sequence shown here is derived from an EMBL/GenBank/DDBJ whole genome shotgun (WGS) entry which is preliminary data.</text>
</comment>
<dbReference type="RefSeq" id="WP_346248027.1">
    <property type="nucleotide sequence ID" value="NZ_JBDIZK010000011.1"/>
</dbReference>
<keyword evidence="1" id="KW-0812">Transmembrane</keyword>
<feature type="transmembrane region" description="Helical" evidence="1">
    <location>
        <begin position="117"/>
        <end position="132"/>
    </location>
</feature>
<accession>A0ABV0BBN8</accession>
<name>A0ABV0BBN8_9SPHN</name>
<feature type="transmembrane region" description="Helical" evidence="1">
    <location>
        <begin position="20"/>
        <end position="38"/>
    </location>
</feature>
<feature type="transmembrane region" description="Helical" evidence="1">
    <location>
        <begin position="95"/>
        <end position="111"/>
    </location>
</feature>
<dbReference type="Proteomes" id="UP001427805">
    <property type="component" value="Unassembled WGS sequence"/>
</dbReference>
<evidence type="ECO:0000313" key="3">
    <source>
        <dbReference type="EMBL" id="MEN3748985.1"/>
    </source>
</evidence>
<dbReference type="PANTHER" id="PTHR30590">
    <property type="entry name" value="INNER MEMBRANE PROTEIN"/>
    <property type="match status" value="1"/>
</dbReference>
<feature type="transmembrane region" description="Helical" evidence="1">
    <location>
        <begin position="322"/>
        <end position="341"/>
    </location>
</feature>
<evidence type="ECO:0000259" key="2">
    <source>
        <dbReference type="Pfam" id="PF04235"/>
    </source>
</evidence>
<dbReference type="InterPro" id="IPR052529">
    <property type="entry name" value="Bact_Transport_Assoc"/>
</dbReference>
<proteinExistence type="predicted"/>
<feature type="transmembrane region" description="Helical" evidence="1">
    <location>
        <begin position="278"/>
        <end position="302"/>
    </location>
</feature>
<keyword evidence="4" id="KW-1185">Reference proteome</keyword>
<feature type="transmembrane region" description="Helical" evidence="1">
    <location>
        <begin position="212"/>
        <end position="230"/>
    </location>
</feature>